<dbReference type="PANTHER" id="PTHR36453:SF2">
    <property type="entry name" value="APPLE DOMAIN-CONTAINING PROTEIN"/>
    <property type="match status" value="1"/>
</dbReference>
<comment type="caution">
    <text evidence="2">The sequence shown here is derived from an EMBL/GenBank/DDBJ whole genome shotgun (WGS) entry which is preliminary data.</text>
</comment>
<keyword evidence="1" id="KW-0732">Signal</keyword>
<dbReference type="InterPro" id="IPR011050">
    <property type="entry name" value="Pectin_lyase_fold/virulence"/>
</dbReference>
<proteinExistence type="predicted"/>
<sequence>MKTSLHLLAWCSMILWTPTFAANFYVSPHGANSNDGTSASKPFLTLYAAQQAVRTQVARSMTENITVNLDDGFYFLSTPLSFTALDSGRNGYSVAWVASNATISGGIRVTGWTAGSNGVYSANVPVGTKSRNLYVNGKASNYARKKIANRKDITLTSTSMKWTSGSYDWITKTPGIASAEVRFINSFTDRYAPIKSVGNKELVMKQNWWFNNNWGYDTVAKPNADFGVWVQNVLALLTEGGQFYLDSGAGKVYYKPLSGENMATAETYLATLGTLVSVGGTYNDPAHDISFTGINFAHTTWLQPADIGYVDQQTGAHICEDKTYTPSNFESTRPWWCQMPSAIQVSAAKNIAFSGGSYTQLGAGGVGIGNDQNAHISGVGLGASYVSVRDGYFSQVMGNSITAGGIRADAHHPSDNRMLNTHIEISNNIFYNVSSLFSSTVPIFASYVQYSTISHNDINIAPYSSICHGYGWGANDAGGSPEYIKRGLYNFQPKYTTPTISQNNLVEGNLLHRYGLSHTDLGALYTLSKSPSTVISKNYAFDSSGFGVYTDEGSNSYTISENVLLSNGIWSAVNGVNTANNTYVNNFGKTGSGVTGNTIISDLSKASVSARRAAYRAGVLPAKRNGRQVSNADIPDGAVTIGFQNRSLTITVDNFDDGAFNSVTFTVTAGSNGLTAVNVPSVVQANGASVATYNVSGTNRPSFSVTVRYVNGRTGASKSLTASG</sequence>
<evidence type="ECO:0000256" key="1">
    <source>
        <dbReference type="SAM" id="SignalP"/>
    </source>
</evidence>
<organism evidence="2 3">
    <name type="scientific">Oculimacula yallundae</name>
    <dbReference type="NCBI Taxonomy" id="86028"/>
    <lineage>
        <taxon>Eukaryota</taxon>
        <taxon>Fungi</taxon>
        <taxon>Dikarya</taxon>
        <taxon>Ascomycota</taxon>
        <taxon>Pezizomycotina</taxon>
        <taxon>Leotiomycetes</taxon>
        <taxon>Helotiales</taxon>
        <taxon>Ploettnerulaceae</taxon>
        <taxon>Oculimacula</taxon>
    </lineage>
</organism>
<dbReference type="Gene3D" id="2.160.20.10">
    <property type="entry name" value="Single-stranded right-handed beta-helix, Pectin lyase-like"/>
    <property type="match status" value="1"/>
</dbReference>
<dbReference type="EMBL" id="JAZHXI010000010">
    <property type="protein sequence ID" value="KAL2067528.1"/>
    <property type="molecule type" value="Genomic_DNA"/>
</dbReference>
<feature type="signal peptide" evidence="1">
    <location>
        <begin position="1"/>
        <end position="21"/>
    </location>
</feature>
<evidence type="ECO:0000313" key="2">
    <source>
        <dbReference type="EMBL" id="KAL2067528.1"/>
    </source>
</evidence>
<feature type="chain" id="PRO_5045245604" evidence="1">
    <location>
        <begin position="22"/>
        <end position="724"/>
    </location>
</feature>
<reference evidence="2 3" key="1">
    <citation type="journal article" date="2024" name="Commun. Biol.">
        <title>Comparative genomic analysis of thermophilic fungi reveals convergent evolutionary adaptations and gene losses.</title>
        <authorList>
            <person name="Steindorff A.S."/>
            <person name="Aguilar-Pontes M.V."/>
            <person name="Robinson A.J."/>
            <person name="Andreopoulos B."/>
            <person name="LaButti K."/>
            <person name="Kuo A."/>
            <person name="Mondo S."/>
            <person name="Riley R."/>
            <person name="Otillar R."/>
            <person name="Haridas S."/>
            <person name="Lipzen A."/>
            <person name="Grimwood J."/>
            <person name="Schmutz J."/>
            <person name="Clum A."/>
            <person name="Reid I.D."/>
            <person name="Moisan M.C."/>
            <person name="Butler G."/>
            <person name="Nguyen T.T.M."/>
            <person name="Dewar K."/>
            <person name="Conant G."/>
            <person name="Drula E."/>
            <person name="Henrissat B."/>
            <person name="Hansel C."/>
            <person name="Singer S."/>
            <person name="Hutchinson M.I."/>
            <person name="de Vries R.P."/>
            <person name="Natvig D.O."/>
            <person name="Powell A.J."/>
            <person name="Tsang A."/>
            <person name="Grigoriev I.V."/>
        </authorList>
    </citation>
    <scope>NUCLEOTIDE SEQUENCE [LARGE SCALE GENOMIC DNA]</scope>
    <source>
        <strain evidence="2 3">CBS 494.80</strain>
    </source>
</reference>
<protein>
    <submittedName>
        <fullName evidence="2">Uncharacterized protein</fullName>
    </submittedName>
</protein>
<dbReference type="PANTHER" id="PTHR36453">
    <property type="entry name" value="SECRETED PROTEIN-RELATED"/>
    <property type="match status" value="1"/>
</dbReference>
<evidence type="ECO:0000313" key="3">
    <source>
        <dbReference type="Proteomes" id="UP001595075"/>
    </source>
</evidence>
<dbReference type="Proteomes" id="UP001595075">
    <property type="component" value="Unassembled WGS sequence"/>
</dbReference>
<dbReference type="SUPFAM" id="SSF51126">
    <property type="entry name" value="Pectin lyase-like"/>
    <property type="match status" value="1"/>
</dbReference>
<gene>
    <name evidence="2" type="ORF">VTL71DRAFT_1953</name>
</gene>
<dbReference type="InterPro" id="IPR012334">
    <property type="entry name" value="Pectin_lyas_fold"/>
</dbReference>
<accession>A0ABR4CC50</accession>
<keyword evidence="3" id="KW-1185">Reference proteome</keyword>
<name>A0ABR4CC50_9HELO</name>